<evidence type="ECO:0000313" key="6">
    <source>
        <dbReference type="Proteomes" id="UP000215902"/>
    </source>
</evidence>
<feature type="compositionally biased region" description="Polar residues" evidence="2">
    <location>
        <begin position="48"/>
        <end position="58"/>
    </location>
</feature>
<dbReference type="Proteomes" id="UP000215902">
    <property type="component" value="Unassembled WGS sequence"/>
</dbReference>
<dbReference type="EMBL" id="NIVC01000029">
    <property type="protein sequence ID" value="PAA93419.1"/>
    <property type="molecule type" value="Genomic_DNA"/>
</dbReference>
<feature type="coiled-coil region" evidence="1">
    <location>
        <begin position="561"/>
        <end position="619"/>
    </location>
</feature>
<dbReference type="Pfam" id="PF10650">
    <property type="entry name" value="zf-C3H1"/>
    <property type="match status" value="1"/>
</dbReference>
<keyword evidence="1" id="KW-0175">Coiled coil</keyword>
<name>A0A267FQL9_9PLAT</name>
<feature type="region of interest" description="Disordered" evidence="2">
    <location>
        <begin position="201"/>
        <end position="230"/>
    </location>
</feature>
<feature type="compositionally biased region" description="Basic and acidic residues" evidence="2">
    <location>
        <begin position="94"/>
        <end position="106"/>
    </location>
</feature>
<protein>
    <recommendedName>
        <fullName evidence="3">Putative zinc-finger domain-containing protein</fullName>
    </recommendedName>
</protein>
<feature type="region of interest" description="Disordered" evidence="2">
    <location>
        <begin position="502"/>
        <end position="521"/>
    </location>
</feature>
<feature type="region of interest" description="Disordered" evidence="2">
    <location>
        <begin position="707"/>
        <end position="740"/>
    </location>
</feature>
<organism evidence="4 6">
    <name type="scientific">Macrostomum lignano</name>
    <dbReference type="NCBI Taxonomy" id="282301"/>
    <lineage>
        <taxon>Eukaryota</taxon>
        <taxon>Metazoa</taxon>
        <taxon>Spiralia</taxon>
        <taxon>Lophotrochozoa</taxon>
        <taxon>Platyhelminthes</taxon>
        <taxon>Rhabditophora</taxon>
        <taxon>Macrostomorpha</taxon>
        <taxon>Macrostomida</taxon>
        <taxon>Macrostomidae</taxon>
        <taxon>Macrostomum</taxon>
    </lineage>
</organism>
<gene>
    <name evidence="5" type="ORF">BOX15_Mlig033230g1</name>
    <name evidence="4" type="ORF">BOX15_Mlig033230g4</name>
</gene>
<feature type="domain" description="Putative zinc-finger" evidence="3">
    <location>
        <begin position="671"/>
        <end position="690"/>
    </location>
</feature>
<comment type="caution">
    <text evidence="4">The sequence shown here is derived from an EMBL/GenBank/DDBJ whole genome shotgun (WGS) entry which is preliminary data.</text>
</comment>
<keyword evidence="6" id="KW-1185">Reference proteome</keyword>
<proteinExistence type="predicted"/>
<feature type="compositionally biased region" description="Low complexity" evidence="2">
    <location>
        <begin position="707"/>
        <end position="735"/>
    </location>
</feature>
<feature type="compositionally biased region" description="Low complexity" evidence="2">
    <location>
        <begin position="215"/>
        <end position="224"/>
    </location>
</feature>
<feature type="region of interest" description="Disordered" evidence="2">
    <location>
        <begin position="80"/>
        <end position="126"/>
    </location>
</feature>
<feature type="compositionally biased region" description="Polar residues" evidence="2">
    <location>
        <begin position="478"/>
        <end position="489"/>
    </location>
</feature>
<reference evidence="4 6" key="1">
    <citation type="submission" date="2017-06" db="EMBL/GenBank/DDBJ databases">
        <title>A platform for efficient transgenesis in Macrostomum lignano, a flatworm model organism for stem cell research.</title>
        <authorList>
            <person name="Berezikov E."/>
        </authorList>
    </citation>
    <scope>NUCLEOTIDE SEQUENCE [LARGE SCALE GENOMIC DNA]</scope>
    <source>
        <strain evidence="4">DV1</strain>
        <tissue evidence="4">Whole organism</tissue>
    </source>
</reference>
<feature type="region of interest" description="Disordered" evidence="2">
    <location>
        <begin position="459"/>
        <end position="489"/>
    </location>
</feature>
<feature type="region of interest" description="Disordered" evidence="2">
    <location>
        <begin position="19"/>
        <end position="58"/>
    </location>
</feature>
<dbReference type="EMBL" id="NIVC01000843">
    <property type="protein sequence ID" value="PAA76075.1"/>
    <property type="molecule type" value="Genomic_DNA"/>
</dbReference>
<feature type="compositionally biased region" description="Low complexity" evidence="2">
    <location>
        <begin position="114"/>
        <end position="126"/>
    </location>
</feature>
<evidence type="ECO:0000313" key="5">
    <source>
        <dbReference type="EMBL" id="PAA93419.1"/>
    </source>
</evidence>
<evidence type="ECO:0000256" key="1">
    <source>
        <dbReference type="SAM" id="Coils"/>
    </source>
</evidence>
<feature type="compositionally biased region" description="Acidic residues" evidence="2">
    <location>
        <begin position="503"/>
        <end position="512"/>
    </location>
</feature>
<evidence type="ECO:0000256" key="2">
    <source>
        <dbReference type="SAM" id="MobiDB-lite"/>
    </source>
</evidence>
<evidence type="ECO:0000313" key="4">
    <source>
        <dbReference type="EMBL" id="PAA76075.1"/>
    </source>
</evidence>
<accession>A0A267FQL9</accession>
<dbReference type="InterPro" id="IPR019607">
    <property type="entry name" value="Putative_zinc-finger_domain"/>
</dbReference>
<evidence type="ECO:0000259" key="3">
    <source>
        <dbReference type="Pfam" id="PF10650"/>
    </source>
</evidence>
<sequence length="1451" mass="158474">MDVDEEVKSSSRMLDAATAAYDPSLPLPALIDPDDTNAEPPPAMSDGETVSSNSNQSQCDFYIESDATLLQLREAALESARERRAAAANANSVNDKDLLKDETHEKEDDDMDVVDSPSPVLPDSDMIGTELDHAVLQMPIPPSPERQLPDEADLELEEGEYCSDNVHSPDSNQEFDNELARLADLAEWVVVDECEDALENLDKGPNAVESETNDDAAVNDNAQNADEDDEEELLALRELLISNLRARASAKESASNKVAVSSAAVDDADNAKSLVSTKDQNIEEPTKQDEFNQENLTKLASEEELSTPRILDEVAHSQFASVTDFPKEDGTSDLIDHADPLSATVDSALQNFKQAAHPRIASMTEVVSSQSFKDQKQETRIETVTEFQSDNSPAEQCANEVLKAAEVPLLTKDAPKSGLLAGNFNGSLKKSASPTSLNKRQSHLNLTTVASAPNVLTIPTTSSQQQQQQQNRRRVVGLSSQELKTSSSTGVPTRRFVICLGDSDSDSTESESEALKPAKKSRLVAPPVAAVPVDDRARLQSLRHSVRDRATRLRVGLAAGRQELQQRREKLAQRIAELNEKRNAAARLRLDARRALELCAQLRKRSQAADAELRRLEASASKEQQSLRARETAFKARESRVLAALDESNLLRRVCPPTSASGPPLDPFIPLCPFGLHGSCRDPSCEYQHLPTWQSSDKTMRGLPNTIASTTNSNPTTTTATLPSSSIASTTSSSTRRNHRLAERSVSVKDYCDACERYVTVSGAHLRDDPRCQSCRPISSPEQAIAVLHHFLCRLRSRQSAATIDSRDCVVSAAEAFANESTGQFPNHVGLVLHSLELRRLAKRPVPVALLKTLLNRVPHCGIVRRALRLQPDFIGQRQLLEFAFALPELQRTASSLDLLQLALSHCRLMYLNDDSQSPPPQVWPSGPPTAMLPNHAAFLQLYRLYWALTGSPPELPLASLRSETALLTELPIFVIDVDNQQADKLSVNDLRQLLIAAGIFEQQLDDKDATKDSIEKSFTAGDEPKALASEICDWLIGPEPSCPFRHRLVLLVAQCLACKSSDSSSSSHQGVSAIYRLLAIRRSFLPALMHWLSSVFESNSCPSSGELIDLLHNCGATCVTHWPDLAHSAVNWILLKNSTTKSNDEAIQLLSVAVSASYNNGGSIADTDEGIEVVLKRYEHLLGLLDPEEALKFRSPIRRSLVAMETDAQLFVAMNYARVLKMKLSKNFPSSTLIDLASRLSSPLSGVQLLTFIVTETAEVSADLVHSLCRELRPLLRSPCPAMLSAAAAKLIDSIDWKQIAPLSVSELTSIVCRAPDSLPLLRSVCSVLTNCDRLPDACALCLDCAKFHQPTSPAFWLDLSLQLLQTAHPGAVRPQLDLLERGLQLLPLCRRLWLTAVHLAESAGLHRTVDRLRAGMATRLGAEPTTGTSEGVASALVGAKASLTNQKDE</sequence>